<dbReference type="EMBL" id="JAULUE010002054">
    <property type="protein sequence ID" value="KAK5895177.1"/>
    <property type="molecule type" value="Genomic_DNA"/>
</dbReference>
<organism evidence="2 3">
    <name type="scientific">Champsocephalus esox</name>
    <name type="common">pike icefish</name>
    <dbReference type="NCBI Taxonomy" id="159716"/>
    <lineage>
        <taxon>Eukaryota</taxon>
        <taxon>Metazoa</taxon>
        <taxon>Chordata</taxon>
        <taxon>Craniata</taxon>
        <taxon>Vertebrata</taxon>
        <taxon>Euteleostomi</taxon>
        <taxon>Actinopterygii</taxon>
        <taxon>Neopterygii</taxon>
        <taxon>Teleostei</taxon>
        <taxon>Neoteleostei</taxon>
        <taxon>Acanthomorphata</taxon>
        <taxon>Eupercaria</taxon>
        <taxon>Perciformes</taxon>
        <taxon>Notothenioidei</taxon>
        <taxon>Channichthyidae</taxon>
        <taxon>Champsocephalus</taxon>
    </lineage>
</organism>
<evidence type="ECO:0000256" key="1">
    <source>
        <dbReference type="SAM" id="MobiDB-lite"/>
    </source>
</evidence>
<dbReference type="AlphaFoldDB" id="A0AAN8GYG5"/>
<accession>A0AAN8GYG5</accession>
<reference evidence="2 3" key="1">
    <citation type="journal article" date="2023" name="Mol. Biol. Evol.">
        <title>Genomics of Secondarily Temperate Adaptation in the Only Non-Antarctic Icefish.</title>
        <authorList>
            <person name="Rivera-Colon A.G."/>
            <person name="Rayamajhi N."/>
            <person name="Minhas B.F."/>
            <person name="Madrigal G."/>
            <person name="Bilyk K.T."/>
            <person name="Yoon V."/>
            <person name="Hune M."/>
            <person name="Gregory S."/>
            <person name="Cheng C.H.C."/>
            <person name="Catchen J.M."/>
        </authorList>
    </citation>
    <scope>NUCLEOTIDE SEQUENCE [LARGE SCALE GENOMIC DNA]</scope>
    <source>
        <strain evidence="2">JC2023a</strain>
    </source>
</reference>
<evidence type="ECO:0000313" key="2">
    <source>
        <dbReference type="EMBL" id="KAK5895177.1"/>
    </source>
</evidence>
<keyword evidence="3" id="KW-1185">Reference proteome</keyword>
<sequence>MWNMQRMQIKECSQHLPHTEERPGRYHGERSSLLSLSTEDNRLPFANDRHPNGKQPELDLSEQDPHLLCGRAARRGRD</sequence>
<feature type="region of interest" description="Disordered" evidence="1">
    <location>
        <begin position="1"/>
        <end position="78"/>
    </location>
</feature>
<dbReference type="Proteomes" id="UP001335648">
    <property type="component" value="Unassembled WGS sequence"/>
</dbReference>
<evidence type="ECO:0000313" key="3">
    <source>
        <dbReference type="Proteomes" id="UP001335648"/>
    </source>
</evidence>
<comment type="caution">
    <text evidence="2">The sequence shown here is derived from an EMBL/GenBank/DDBJ whole genome shotgun (WGS) entry which is preliminary data.</text>
</comment>
<gene>
    <name evidence="2" type="ORF">CesoFtcFv8_011793</name>
</gene>
<protein>
    <submittedName>
        <fullName evidence="2">Uncharacterized protein</fullName>
    </submittedName>
</protein>
<feature type="compositionally biased region" description="Basic and acidic residues" evidence="1">
    <location>
        <begin position="8"/>
        <end position="30"/>
    </location>
</feature>
<proteinExistence type="predicted"/>
<name>A0AAN8GYG5_9TELE</name>
<feature type="compositionally biased region" description="Basic and acidic residues" evidence="1">
    <location>
        <begin position="39"/>
        <end position="51"/>
    </location>
</feature>